<keyword evidence="2" id="KW-1185">Reference proteome</keyword>
<proteinExistence type="predicted"/>
<protein>
    <submittedName>
        <fullName evidence="1">Uncharacterized protein</fullName>
    </submittedName>
</protein>
<dbReference type="Proteomes" id="UP000014480">
    <property type="component" value="Unassembled WGS sequence"/>
</dbReference>
<evidence type="ECO:0000313" key="2">
    <source>
        <dbReference type="Proteomes" id="UP000014480"/>
    </source>
</evidence>
<name>A0A484FBB8_COLOR</name>
<dbReference type="AlphaFoldDB" id="A0A484FBB8"/>
<evidence type="ECO:0000313" key="1">
    <source>
        <dbReference type="EMBL" id="TDZ15228.1"/>
    </source>
</evidence>
<organism evidence="1 2">
    <name type="scientific">Colletotrichum orbiculare (strain 104-T / ATCC 96160 / CBS 514.97 / LARS 414 / MAFF 240422)</name>
    <name type="common">Cucumber anthracnose fungus</name>
    <name type="synonym">Colletotrichum lagenarium</name>
    <dbReference type="NCBI Taxonomy" id="1213857"/>
    <lineage>
        <taxon>Eukaryota</taxon>
        <taxon>Fungi</taxon>
        <taxon>Dikarya</taxon>
        <taxon>Ascomycota</taxon>
        <taxon>Pezizomycotina</taxon>
        <taxon>Sordariomycetes</taxon>
        <taxon>Hypocreomycetidae</taxon>
        <taxon>Glomerellales</taxon>
        <taxon>Glomerellaceae</taxon>
        <taxon>Colletotrichum</taxon>
        <taxon>Colletotrichum orbiculare species complex</taxon>
    </lineage>
</organism>
<gene>
    <name evidence="1" type="ORF">Cob_v011749</name>
</gene>
<comment type="caution">
    <text evidence="1">The sequence shown here is derived from an EMBL/GenBank/DDBJ whole genome shotgun (WGS) entry which is preliminary data.</text>
</comment>
<reference evidence="2" key="1">
    <citation type="journal article" date="2013" name="New Phytol.">
        <title>Comparative genomic and transcriptomic analyses reveal the hemibiotrophic stage shift of Colletotrichum fungi.</title>
        <authorList>
            <person name="Gan P."/>
            <person name="Ikeda K."/>
            <person name="Irieda H."/>
            <person name="Narusaka M."/>
            <person name="O'Connell R.J."/>
            <person name="Narusaka Y."/>
            <person name="Takano Y."/>
            <person name="Kubo Y."/>
            <person name="Shirasu K."/>
        </authorList>
    </citation>
    <scope>NUCLEOTIDE SEQUENCE [LARGE SCALE GENOMIC DNA]</scope>
    <source>
        <strain evidence="2">104-T / ATCC 96160 / CBS 514.97 / LARS 414 / MAFF 240422</strain>
    </source>
</reference>
<sequence length="93" mass="10168">MIEKTHIILPVTPLNDNSVQLQWALGDFAININYTGIGPVLLNRSGQNGNSNRIAALLIDDLGRKAHIGYGGPFQGFEIRHLNNCNLAISETK</sequence>
<dbReference type="EMBL" id="AMCV02000041">
    <property type="protein sequence ID" value="TDZ15228.1"/>
    <property type="molecule type" value="Genomic_DNA"/>
</dbReference>
<accession>A0A484FBB8</accession>
<reference evidence="2" key="2">
    <citation type="journal article" date="2019" name="Mol. Plant Microbe Interact.">
        <title>Genome sequence resources for four phytopathogenic fungi from the Colletotrichum orbiculare species complex.</title>
        <authorList>
            <person name="Gan P."/>
            <person name="Tsushima A."/>
            <person name="Narusaka M."/>
            <person name="Narusaka Y."/>
            <person name="Takano Y."/>
            <person name="Kubo Y."/>
            <person name="Shirasu K."/>
        </authorList>
    </citation>
    <scope>GENOME REANNOTATION</scope>
    <source>
        <strain evidence="2">104-T / ATCC 96160 / CBS 514.97 / LARS 414 / MAFF 240422</strain>
    </source>
</reference>